<organism evidence="2 3">
    <name type="scientific">Terribacillus saccharophilus</name>
    <dbReference type="NCBI Taxonomy" id="361277"/>
    <lineage>
        <taxon>Bacteria</taxon>
        <taxon>Bacillati</taxon>
        <taxon>Bacillota</taxon>
        <taxon>Bacilli</taxon>
        <taxon>Bacillales</taxon>
        <taxon>Bacillaceae</taxon>
        <taxon>Terribacillus</taxon>
    </lineage>
</organism>
<comment type="caution">
    <text evidence="2">The sequence shown here is derived from an EMBL/GenBank/DDBJ whole genome shotgun (WGS) entry which is preliminary data.</text>
</comment>
<dbReference type="GO" id="GO:0043709">
    <property type="term" value="P:cell adhesion involved in single-species biofilm formation"/>
    <property type="evidence" value="ECO:0007669"/>
    <property type="project" value="TreeGrafter"/>
</dbReference>
<dbReference type="InterPro" id="IPR050469">
    <property type="entry name" value="Diguanylate_Cyclase"/>
</dbReference>
<dbReference type="Gene3D" id="3.30.70.270">
    <property type="match status" value="1"/>
</dbReference>
<dbReference type="PANTHER" id="PTHR45138">
    <property type="entry name" value="REGULATORY COMPONENTS OF SENSORY TRANSDUCTION SYSTEM"/>
    <property type="match status" value="1"/>
</dbReference>
<protein>
    <recommendedName>
        <fullName evidence="1">GGDEF domain-containing protein</fullName>
    </recommendedName>
</protein>
<dbReference type="InterPro" id="IPR029787">
    <property type="entry name" value="Nucleotide_cyclase"/>
</dbReference>
<name>A0A268ABS4_9BACI</name>
<proteinExistence type="predicted"/>
<dbReference type="Gene3D" id="3.30.450.40">
    <property type="match status" value="2"/>
</dbReference>
<reference evidence="2 3" key="1">
    <citation type="submission" date="2017-07" db="EMBL/GenBank/DDBJ databases">
        <title>Isolation and whole genome analysis of endospore-forming bacteria from heroin.</title>
        <authorList>
            <person name="Kalinowski J."/>
            <person name="Ahrens B."/>
            <person name="Al-Dilaimi A."/>
            <person name="Winkler A."/>
            <person name="Wibberg D."/>
            <person name="Schleenbecker U."/>
            <person name="Ruckert C."/>
            <person name="Wolfel R."/>
            <person name="Grass G."/>
        </authorList>
    </citation>
    <scope>NUCLEOTIDE SEQUENCE [LARGE SCALE GENOMIC DNA]</scope>
    <source>
        <strain evidence="2 3">7528</strain>
    </source>
</reference>
<dbReference type="CDD" id="cd01949">
    <property type="entry name" value="GGDEF"/>
    <property type="match status" value="1"/>
</dbReference>
<dbReference type="Pfam" id="PF00990">
    <property type="entry name" value="GGDEF"/>
    <property type="match status" value="1"/>
</dbReference>
<dbReference type="EMBL" id="NPBV01000009">
    <property type="protein sequence ID" value="PAD21577.1"/>
    <property type="molecule type" value="Genomic_DNA"/>
</dbReference>
<dbReference type="InterPro" id="IPR029016">
    <property type="entry name" value="GAF-like_dom_sf"/>
</dbReference>
<dbReference type="FunFam" id="3.30.70.270:FF:000001">
    <property type="entry name" value="Diguanylate cyclase domain protein"/>
    <property type="match status" value="1"/>
</dbReference>
<evidence type="ECO:0000313" key="3">
    <source>
        <dbReference type="Proteomes" id="UP000216013"/>
    </source>
</evidence>
<dbReference type="GO" id="GO:0052621">
    <property type="term" value="F:diguanylate cyclase activity"/>
    <property type="evidence" value="ECO:0007669"/>
    <property type="project" value="TreeGrafter"/>
</dbReference>
<dbReference type="SUPFAM" id="SSF55781">
    <property type="entry name" value="GAF domain-like"/>
    <property type="match status" value="2"/>
</dbReference>
<dbReference type="GO" id="GO:0005886">
    <property type="term" value="C:plasma membrane"/>
    <property type="evidence" value="ECO:0007669"/>
    <property type="project" value="TreeGrafter"/>
</dbReference>
<dbReference type="SMART" id="SM00267">
    <property type="entry name" value="GGDEF"/>
    <property type="match status" value="1"/>
</dbReference>
<dbReference type="Proteomes" id="UP000216013">
    <property type="component" value="Unassembled WGS sequence"/>
</dbReference>
<dbReference type="InterPro" id="IPR000160">
    <property type="entry name" value="GGDEF_dom"/>
</dbReference>
<accession>A0A268ABS4</accession>
<sequence>MQMERLTDSNLEQAKLYFYQLLVSRESYSYREILALMTENMKNLLQADSVALYIYDEWQQRLERISYAGMRQSGFRLSIDYIHQDVCMPDMLREFPHVLDRVLPLQRQNESVIGFLYIGGGGEMIPDCRELAWEIGNCITHLILTHQAKEDEQHTAQLYEAATNLHASIDMHDVLRVLITTLQRTYPQFAYALLLAQDYHGDTDLPIKNLVYDYSVHEASTRAYMTGEVQVEESAKGQVINRYVPLNGKQGIYGVLHVSIPSAMKYTKADHSFITKLADSAGNALENARLYQHSKKLISDLQLINETSKKMNANLRLSDTITLMHQQIRDTFGGEEIGFILYRGDQDAGDILNGSTGFFFEQNSHIFLEWIARHCRDAHGEAMFISNFQERYPDVPLPYRSLLVIPMVRSEQLQGVVLVLHRNPSFFTFESFRLIESLVQHSSLSIVNSMLRERLENLVITDYLTNLFSRSYLDEKMREHIQEDVQGGFILIDVDDFKKVNDTYGHNAGDYLLIQVANLIKDLLGPSDVAARWGGEELAIYLPHASFDQTIKKAERIVQSIAGSTRPAVTVSCGVSTWTAADRPAVHNLFSRADRKLYDAKRLGKNRYCI</sequence>
<evidence type="ECO:0000259" key="1">
    <source>
        <dbReference type="PROSITE" id="PS50887"/>
    </source>
</evidence>
<feature type="domain" description="GGDEF" evidence="1">
    <location>
        <begin position="485"/>
        <end position="610"/>
    </location>
</feature>
<dbReference type="SUPFAM" id="SSF55073">
    <property type="entry name" value="Nucleotide cyclase"/>
    <property type="match status" value="1"/>
</dbReference>
<dbReference type="NCBIfam" id="TIGR00254">
    <property type="entry name" value="GGDEF"/>
    <property type="match status" value="1"/>
</dbReference>
<dbReference type="AlphaFoldDB" id="A0A268ABS4"/>
<evidence type="ECO:0000313" key="2">
    <source>
        <dbReference type="EMBL" id="PAD21577.1"/>
    </source>
</evidence>
<gene>
    <name evidence="2" type="ORF">CHH64_07925</name>
</gene>
<dbReference type="PANTHER" id="PTHR45138:SF9">
    <property type="entry name" value="DIGUANYLATE CYCLASE DGCM-RELATED"/>
    <property type="match status" value="1"/>
</dbReference>
<dbReference type="GO" id="GO:1902201">
    <property type="term" value="P:negative regulation of bacterial-type flagellum-dependent cell motility"/>
    <property type="evidence" value="ECO:0007669"/>
    <property type="project" value="TreeGrafter"/>
</dbReference>
<dbReference type="PROSITE" id="PS50887">
    <property type="entry name" value="GGDEF"/>
    <property type="match status" value="1"/>
</dbReference>
<dbReference type="InterPro" id="IPR043128">
    <property type="entry name" value="Rev_trsase/Diguanyl_cyclase"/>
</dbReference>